<dbReference type="EMBL" id="JARKNE010000012">
    <property type="protein sequence ID" value="KAK5777484.1"/>
    <property type="molecule type" value="Genomic_DNA"/>
</dbReference>
<feature type="domain" description="RNase H type-1" evidence="1">
    <location>
        <begin position="9"/>
        <end position="65"/>
    </location>
</feature>
<evidence type="ECO:0000259" key="1">
    <source>
        <dbReference type="Pfam" id="PF13456"/>
    </source>
</evidence>
<keyword evidence="3" id="KW-1185">Reference proteome</keyword>
<proteinExistence type="predicted"/>
<protein>
    <recommendedName>
        <fullName evidence="1">RNase H type-1 domain-containing protein</fullName>
    </recommendedName>
</protein>
<evidence type="ECO:0000313" key="2">
    <source>
        <dbReference type="EMBL" id="KAK5777484.1"/>
    </source>
</evidence>
<accession>A0ABR0MWM9</accession>
<gene>
    <name evidence="2" type="ORF">PVK06_045451</name>
</gene>
<sequence length="67" mass="7397">MLMGHFCSQWVVVVQNDAGDFMQCISGFMESTLDPFLSEILVVTEALSCLMSLHLDNVVIETDSQGL</sequence>
<dbReference type="InterPro" id="IPR002156">
    <property type="entry name" value="RNaseH_domain"/>
</dbReference>
<comment type="caution">
    <text evidence="2">The sequence shown here is derived from an EMBL/GenBank/DDBJ whole genome shotgun (WGS) entry which is preliminary data.</text>
</comment>
<name>A0ABR0MWM9_GOSAR</name>
<reference evidence="2 3" key="1">
    <citation type="submission" date="2023-03" db="EMBL/GenBank/DDBJ databases">
        <title>WGS of Gossypium arboreum.</title>
        <authorList>
            <person name="Yu D."/>
        </authorList>
    </citation>
    <scope>NUCLEOTIDE SEQUENCE [LARGE SCALE GENOMIC DNA]</scope>
    <source>
        <tissue evidence="2">Leaf</tissue>
    </source>
</reference>
<dbReference type="Proteomes" id="UP001358586">
    <property type="component" value="Chromosome 12"/>
</dbReference>
<evidence type="ECO:0000313" key="3">
    <source>
        <dbReference type="Proteomes" id="UP001358586"/>
    </source>
</evidence>
<organism evidence="2 3">
    <name type="scientific">Gossypium arboreum</name>
    <name type="common">Tree cotton</name>
    <name type="synonym">Gossypium nanking</name>
    <dbReference type="NCBI Taxonomy" id="29729"/>
    <lineage>
        <taxon>Eukaryota</taxon>
        <taxon>Viridiplantae</taxon>
        <taxon>Streptophyta</taxon>
        <taxon>Embryophyta</taxon>
        <taxon>Tracheophyta</taxon>
        <taxon>Spermatophyta</taxon>
        <taxon>Magnoliopsida</taxon>
        <taxon>eudicotyledons</taxon>
        <taxon>Gunneridae</taxon>
        <taxon>Pentapetalae</taxon>
        <taxon>rosids</taxon>
        <taxon>malvids</taxon>
        <taxon>Malvales</taxon>
        <taxon>Malvaceae</taxon>
        <taxon>Malvoideae</taxon>
        <taxon>Gossypium</taxon>
    </lineage>
</organism>
<dbReference type="Pfam" id="PF13456">
    <property type="entry name" value="RVT_3"/>
    <property type="match status" value="1"/>
</dbReference>